<dbReference type="Proteomes" id="UP000267096">
    <property type="component" value="Unassembled WGS sequence"/>
</dbReference>
<keyword evidence="3" id="KW-1185">Reference proteome</keyword>
<evidence type="ECO:0000256" key="1">
    <source>
        <dbReference type="SAM" id="Coils"/>
    </source>
</evidence>
<evidence type="ECO:0000313" key="4">
    <source>
        <dbReference type="WBParaSite" id="ASIM_0000311501-mRNA-1"/>
    </source>
</evidence>
<reference evidence="4" key="1">
    <citation type="submission" date="2017-02" db="UniProtKB">
        <authorList>
            <consortium name="WormBaseParasite"/>
        </authorList>
    </citation>
    <scope>IDENTIFICATION</scope>
</reference>
<dbReference type="WBParaSite" id="ASIM_0000311501-mRNA-1">
    <property type="protein sequence ID" value="ASIM_0000311501-mRNA-1"/>
    <property type="gene ID" value="ASIM_0000311501"/>
</dbReference>
<dbReference type="SUPFAM" id="SSF57997">
    <property type="entry name" value="Tropomyosin"/>
    <property type="match status" value="1"/>
</dbReference>
<proteinExistence type="predicted"/>
<sequence>MQQILLSWKVILGSNTATKGIDNHGKTLQMRLMATLGPKQTQKNDQALRNLENLKGDLLKDLENQRARFDAVTSELDNLQSNFSTTTKNTVAIEMTVKEIKQQRDDITRQKDDLAKQLADVLHKMDVEIKKREEIEKASLRQADEIEKLKTKLTDYENQVMGLRRHNDELDTQLKTSQAKITTLENSIASAQKEIAKLTELNSRLQKEKNDIMRCAQTHLLTQTAFTEFYPND</sequence>
<name>A0A0M3J6C9_ANISI</name>
<dbReference type="Gene3D" id="1.10.287.1490">
    <property type="match status" value="1"/>
</dbReference>
<accession>A0A0M3J6C9</accession>
<keyword evidence="1" id="KW-0175">Coiled coil</keyword>
<dbReference type="AlphaFoldDB" id="A0A0M3J6C9"/>
<evidence type="ECO:0000313" key="3">
    <source>
        <dbReference type="Proteomes" id="UP000267096"/>
    </source>
</evidence>
<feature type="coiled-coil region" evidence="1">
    <location>
        <begin position="48"/>
        <end position="218"/>
    </location>
</feature>
<gene>
    <name evidence="2" type="ORF">ASIM_LOCUS2962</name>
</gene>
<protein>
    <submittedName>
        <fullName evidence="4">Myosin_tail_1 domain-containing protein</fullName>
    </submittedName>
</protein>
<dbReference type="OrthoDB" id="5835755at2759"/>
<dbReference type="Pfam" id="PF24423">
    <property type="entry name" value="OVT1"/>
    <property type="match status" value="1"/>
</dbReference>
<evidence type="ECO:0000313" key="2">
    <source>
        <dbReference type="EMBL" id="VDK20942.1"/>
    </source>
</evidence>
<dbReference type="EMBL" id="UYRR01004282">
    <property type="protein sequence ID" value="VDK20942.1"/>
    <property type="molecule type" value="Genomic_DNA"/>
</dbReference>
<reference evidence="2 3" key="2">
    <citation type="submission" date="2018-11" db="EMBL/GenBank/DDBJ databases">
        <authorList>
            <consortium name="Pathogen Informatics"/>
        </authorList>
    </citation>
    <scope>NUCLEOTIDE SEQUENCE [LARGE SCALE GENOMIC DNA]</scope>
</reference>
<organism evidence="4">
    <name type="scientific">Anisakis simplex</name>
    <name type="common">Herring worm</name>
    <dbReference type="NCBI Taxonomy" id="6269"/>
    <lineage>
        <taxon>Eukaryota</taxon>
        <taxon>Metazoa</taxon>
        <taxon>Ecdysozoa</taxon>
        <taxon>Nematoda</taxon>
        <taxon>Chromadorea</taxon>
        <taxon>Rhabditida</taxon>
        <taxon>Spirurina</taxon>
        <taxon>Ascaridomorpha</taxon>
        <taxon>Ascaridoidea</taxon>
        <taxon>Anisakidae</taxon>
        <taxon>Anisakis</taxon>
        <taxon>Anisakis simplex complex</taxon>
    </lineage>
</organism>